<feature type="chain" id="PRO_5045068710" evidence="1">
    <location>
        <begin position="27"/>
        <end position="183"/>
    </location>
</feature>
<dbReference type="Proteomes" id="UP000502681">
    <property type="component" value="Chromosome"/>
</dbReference>
<dbReference type="PANTHER" id="PTHR37089:SF4">
    <property type="entry name" value="EXPORTED PROTEIN"/>
    <property type="match status" value="1"/>
</dbReference>
<keyword evidence="4" id="KW-1185">Reference proteome</keyword>
<organism evidence="3 4">
    <name type="scientific">Pectobacterium punjabense</name>
    <dbReference type="NCBI Taxonomy" id="2108399"/>
    <lineage>
        <taxon>Bacteria</taxon>
        <taxon>Pseudomonadati</taxon>
        <taxon>Pseudomonadota</taxon>
        <taxon>Gammaproteobacteria</taxon>
        <taxon>Enterobacterales</taxon>
        <taxon>Pectobacteriaceae</taxon>
        <taxon>Pectobacterium</taxon>
    </lineage>
</organism>
<dbReference type="EMBL" id="CP038498">
    <property type="protein sequence ID" value="QJA21083.1"/>
    <property type="molecule type" value="Genomic_DNA"/>
</dbReference>
<name>A0ABX6L428_9GAMM</name>
<evidence type="ECO:0000256" key="1">
    <source>
        <dbReference type="SAM" id="SignalP"/>
    </source>
</evidence>
<feature type="domain" description="Spore coat protein U/FanG" evidence="2">
    <location>
        <begin position="31"/>
        <end position="180"/>
    </location>
</feature>
<dbReference type="RefSeq" id="WP_107169706.1">
    <property type="nucleotide sequence ID" value="NZ_CP038498.1"/>
</dbReference>
<dbReference type="PANTHER" id="PTHR37089">
    <property type="entry name" value="PROTEIN U-RELATED"/>
    <property type="match status" value="1"/>
</dbReference>
<dbReference type="Pfam" id="PF05229">
    <property type="entry name" value="SCPU"/>
    <property type="match status" value="1"/>
</dbReference>
<gene>
    <name evidence="3" type="ORF">E2566_14705</name>
</gene>
<dbReference type="SMART" id="SM00972">
    <property type="entry name" value="SCPU"/>
    <property type="match status" value="1"/>
</dbReference>
<dbReference type="GeneID" id="90764198"/>
<accession>A0ABX6L428</accession>
<protein>
    <submittedName>
        <fullName evidence="3">SCPU domain-containing protein</fullName>
    </submittedName>
</protein>
<proteinExistence type="predicted"/>
<evidence type="ECO:0000313" key="3">
    <source>
        <dbReference type="EMBL" id="QJA21083.1"/>
    </source>
</evidence>
<dbReference type="InterPro" id="IPR007893">
    <property type="entry name" value="Spore_coat_U/FanG"/>
</dbReference>
<reference evidence="3 4" key="1">
    <citation type="submission" date="2019-04" db="EMBL/GenBank/DDBJ databases">
        <title>Whole Genome Sequencing of Pectobacterium punjabense SS95.</title>
        <authorList>
            <person name="Sarfraz S."/>
            <person name="Oulghazi S."/>
            <person name="Roques C."/>
            <person name="Vandecasteele C."/>
            <person name="Faure D."/>
        </authorList>
    </citation>
    <scope>NUCLEOTIDE SEQUENCE [LARGE SCALE GENOMIC DNA]</scope>
    <source>
        <strain evidence="3 4">SS95</strain>
    </source>
</reference>
<dbReference type="InterPro" id="IPR053167">
    <property type="entry name" value="Spore_coat_component"/>
</dbReference>
<evidence type="ECO:0000313" key="4">
    <source>
        <dbReference type="Proteomes" id="UP000502681"/>
    </source>
</evidence>
<evidence type="ECO:0000259" key="2">
    <source>
        <dbReference type="Pfam" id="PF05229"/>
    </source>
</evidence>
<feature type="signal peptide" evidence="1">
    <location>
        <begin position="1"/>
        <end position="26"/>
    </location>
</feature>
<keyword evidence="1" id="KW-0732">Signal</keyword>
<sequence>MNSKRITLPILATLFTTFGLSPTASSVTINGQIPVSLTITAACTINNGAAGQTGTWGTISFGSHSDLTANIDSQATSAGGTGITVTCSVGTPATLNIGAGLNDSGPLRRLAPGTGAYNVPYRLYSDSTRSTELTATGTTGIAIAATGNPQLVPVYARIQPSDQTVLSPSAGSYTDTVAATLVW</sequence>